<name>A0A0A9E4D0_ARUDO</name>
<reference evidence="2" key="2">
    <citation type="journal article" date="2015" name="Data Brief">
        <title>Shoot transcriptome of the giant reed, Arundo donax.</title>
        <authorList>
            <person name="Barrero R.A."/>
            <person name="Guerrero F.D."/>
            <person name="Moolhuijzen P."/>
            <person name="Goolsby J.A."/>
            <person name="Tidwell J."/>
            <person name="Bellgard S.E."/>
            <person name="Bellgard M.I."/>
        </authorList>
    </citation>
    <scope>NUCLEOTIDE SEQUENCE</scope>
    <source>
        <tissue evidence="2">Shoot tissue taken approximately 20 cm above the soil surface</tissue>
    </source>
</reference>
<organism evidence="2">
    <name type="scientific">Arundo donax</name>
    <name type="common">Giant reed</name>
    <name type="synonym">Donax arundinaceus</name>
    <dbReference type="NCBI Taxonomy" id="35708"/>
    <lineage>
        <taxon>Eukaryota</taxon>
        <taxon>Viridiplantae</taxon>
        <taxon>Streptophyta</taxon>
        <taxon>Embryophyta</taxon>
        <taxon>Tracheophyta</taxon>
        <taxon>Spermatophyta</taxon>
        <taxon>Magnoliopsida</taxon>
        <taxon>Liliopsida</taxon>
        <taxon>Poales</taxon>
        <taxon>Poaceae</taxon>
        <taxon>PACMAD clade</taxon>
        <taxon>Arundinoideae</taxon>
        <taxon>Arundineae</taxon>
        <taxon>Arundo</taxon>
    </lineage>
</organism>
<reference evidence="2" key="1">
    <citation type="submission" date="2014-09" db="EMBL/GenBank/DDBJ databases">
        <authorList>
            <person name="Magalhaes I.L.F."/>
            <person name="Oliveira U."/>
            <person name="Santos F.R."/>
            <person name="Vidigal T.H.D.A."/>
            <person name="Brescovit A.D."/>
            <person name="Santos A.J."/>
        </authorList>
    </citation>
    <scope>NUCLEOTIDE SEQUENCE</scope>
    <source>
        <tissue evidence="2">Shoot tissue taken approximately 20 cm above the soil surface</tissue>
    </source>
</reference>
<feature type="region of interest" description="Disordered" evidence="1">
    <location>
        <begin position="19"/>
        <end position="53"/>
    </location>
</feature>
<feature type="compositionally biased region" description="Low complexity" evidence="1">
    <location>
        <begin position="30"/>
        <end position="47"/>
    </location>
</feature>
<proteinExistence type="predicted"/>
<evidence type="ECO:0000256" key="1">
    <source>
        <dbReference type="SAM" id="MobiDB-lite"/>
    </source>
</evidence>
<sequence length="66" mass="7125">MPSSFLKLLASQSTILLSKSSPPRCVSPDVESTSNTPSPTSKTETSKVPPPRSNTRIVSLFFFSKP</sequence>
<evidence type="ECO:0000313" key="2">
    <source>
        <dbReference type="EMBL" id="JAD90847.1"/>
    </source>
</evidence>
<accession>A0A0A9E4D0</accession>
<dbReference type="AlphaFoldDB" id="A0A0A9E4D0"/>
<protein>
    <submittedName>
        <fullName evidence="2">Uncharacterized protein</fullName>
    </submittedName>
</protein>
<dbReference type="EMBL" id="GBRH01207048">
    <property type="protein sequence ID" value="JAD90847.1"/>
    <property type="molecule type" value="Transcribed_RNA"/>
</dbReference>